<dbReference type="eggNOG" id="COG3481">
    <property type="taxonomic scope" value="Bacteria"/>
</dbReference>
<dbReference type="Proteomes" id="UP000002382">
    <property type="component" value="Chromosome"/>
</dbReference>
<dbReference type="KEGG" id="kol:Kole_1658"/>
<evidence type="ECO:0000256" key="1">
    <source>
        <dbReference type="ARBA" id="ARBA00022801"/>
    </source>
</evidence>
<feature type="domain" description="HD" evidence="2">
    <location>
        <begin position="188"/>
        <end position="310"/>
    </location>
</feature>
<reference evidence="3 4" key="1">
    <citation type="submission" date="2009-06" db="EMBL/GenBank/DDBJ databases">
        <title>Complete sequence of Thermotogales bacterium TBF 19.5.1.</title>
        <authorList>
            <consortium name="US DOE Joint Genome Institute"/>
            <person name="Lucas S."/>
            <person name="Copeland A."/>
            <person name="Lapidus A."/>
            <person name="Glavina del Rio T."/>
            <person name="Tice H."/>
            <person name="Bruce D."/>
            <person name="Goodwin L."/>
            <person name="Pitluck S."/>
            <person name="Chertkov O."/>
            <person name="Brettin T."/>
            <person name="Detter J.C."/>
            <person name="Han C."/>
            <person name="Schmutz J."/>
            <person name="Larimer F."/>
            <person name="Land M."/>
            <person name="Hauser L."/>
            <person name="Kyrpides N."/>
            <person name="Ovchinnikova G."/>
            <person name="Noll K."/>
        </authorList>
    </citation>
    <scope>NUCLEOTIDE SEQUENCE [LARGE SCALE GENOMIC DNA]</scope>
    <source>
        <strain evidence="4">ATCC BAA-1733 / DSM 21960 / TBF 19.5.1</strain>
    </source>
</reference>
<evidence type="ECO:0000313" key="4">
    <source>
        <dbReference type="Proteomes" id="UP000002382"/>
    </source>
</evidence>
<dbReference type="GO" id="GO:0031125">
    <property type="term" value="P:rRNA 3'-end processing"/>
    <property type="evidence" value="ECO:0007669"/>
    <property type="project" value="TreeGrafter"/>
</dbReference>
<dbReference type="InterPro" id="IPR006675">
    <property type="entry name" value="HDIG_dom"/>
</dbReference>
<reference evidence="3 4" key="2">
    <citation type="journal article" date="2011" name="J. Bacteriol.">
        <title>Genome Sequence of Kosmotoga olearia Strain TBF 19.5.1, a Thermophilic Bacterium with a Wide Growth Temperature Range, Isolated from the Troll B Oil Platform in the North Sea.</title>
        <authorList>
            <person name="Swithers K.S."/>
            <person name="Dipippo J.L."/>
            <person name="Bruce D.C."/>
            <person name="Detter C."/>
            <person name="Tapia R."/>
            <person name="Han S."/>
            <person name="Goodwin L.A."/>
            <person name="Han J."/>
            <person name="Woyke T."/>
            <person name="Pitluck S."/>
            <person name="Pennacchio L."/>
            <person name="Nolan M."/>
            <person name="Mikhailova N."/>
            <person name="Land M.L."/>
            <person name="Nesbo C.L."/>
            <person name="Gogarten J.P."/>
            <person name="Noll K.M."/>
        </authorList>
    </citation>
    <scope>NUCLEOTIDE SEQUENCE [LARGE SCALE GENOMIC DNA]</scope>
    <source>
        <strain evidence="4">ATCC BAA-1733 / DSM 21960 / TBF 19.5.1</strain>
    </source>
</reference>
<dbReference type="SUPFAM" id="SSF109604">
    <property type="entry name" value="HD-domain/PDEase-like"/>
    <property type="match status" value="1"/>
</dbReference>
<gene>
    <name evidence="3" type="ordered locus">Kole_1658</name>
</gene>
<dbReference type="CDD" id="cd04492">
    <property type="entry name" value="YhaM_OBF_like"/>
    <property type="match status" value="1"/>
</dbReference>
<dbReference type="GO" id="GO:0003676">
    <property type="term" value="F:nucleic acid binding"/>
    <property type="evidence" value="ECO:0007669"/>
    <property type="project" value="InterPro"/>
</dbReference>
<dbReference type="InterPro" id="IPR012340">
    <property type="entry name" value="NA-bd_OB-fold"/>
</dbReference>
<dbReference type="HOGENOM" id="CLU_056349_2_0_0"/>
<organism evidence="3 4">
    <name type="scientific">Kosmotoga olearia (strain ATCC BAA-1733 / DSM 21960 / TBF 19.5.1)</name>
    <dbReference type="NCBI Taxonomy" id="521045"/>
    <lineage>
        <taxon>Bacteria</taxon>
        <taxon>Thermotogati</taxon>
        <taxon>Thermotogota</taxon>
        <taxon>Thermotogae</taxon>
        <taxon>Kosmotogales</taxon>
        <taxon>Kosmotogaceae</taxon>
        <taxon>Kosmotoga</taxon>
    </lineage>
</organism>
<evidence type="ECO:0000259" key="2">
    <source>
        <dbReference type="PROSITE" id="PS51831"/>
    </source>
</evidence>
<dbReference type="PROSITE" id="PS51831">
    <property type="entry name" value="HD"/>
    <property type="match status" value="1"/>
</dbReference>
<keyword evidence="1" id="KW-0378">Hydrolase</keyword>
<dbReference type="InterPro" id="IPR006674">
    <property type="entry name" value="HD_domain"/>
</dbReference>
<dbReference type="PANTHER" id="PTHR37294:SF1">
    <property type="entry name" value="3'-5' EXORIBONUCLEASE YHAM"/>
    <property type="match status" value="1"/>
</dbReference>
<dbReference type="Gene3D" id="1.10.3210.10">
    <property type="entry name" value="Hypothetical protein af1432"/>
    <property type="match status" value="1"/>
</dbReference>
<dbReference type="EMBL" id="CP001634">
    <property type="protein sequence ID" value="ACR80347.1"/>
    <property type="molecule type" value="Genomic_DNA"/>
</dbReference>
<accession>C5CFD8</accession>
<sequence length="350" mass="39939">MKLKDILGEEVVKKINETQRSDTPMPFVSDLKPGMNVTLDLKVISKRLQQTRDGKKFLLMTLSDRTGTIRGIDWHSAEENDAKIDIGSLVRVRGRIVVYEERLQLNLDSQNGLDLLKDGMYDSSRFLATTKRSIPSMYESLEKYLNSIKNEPLKQLLKCVFEEDREFVEHFVTSPAAVTVHHAYKGGLLEHTLDVVEICDFLSNKYAESLDRDLLIAGAMLHDIGKVREYSLNQAGIDKTDEGELIGHITIGSEMITHYAGRIRDFPEDLLIELKHLILSHHGEMEWGSPVVPKTTEAIVLHMADNLDSKIAQFREIENRESNASGYGWSNYDRFLNRRIFMKNRDSSAQ</sequence>
<dbReference type="InterPro" id="IPR003607">
    <property type="entry name" value="HD/PDEase_dom"/>
</dbReference>
<dbReference type="PANTHER" id="PTHR37294">
    <property type="entry name" value="3'-5' EXORIBONUCLEASE YHAM"/>
    <property type="match status" value="1"/>
</dbReference>
<protein>
    <submittedName>
        <fullName evidence="3">Metal dependent phosphohydrolase</fullName>
    </submittedName>
</protein>
<dbReference type="STRING" id="521045.Kole_1658"/>
<proteinExistence type="predicted"/>
<dbReference type="RefSeq" id="WP_015868992.1">
    <property type="nucleotide sequence ID" value="NC_012785.1"/>
</dbReference>
<dbReference type="SUPFAM" id="SSF50249">
    <property type="entry name" value="Nucleic acid-binding proteins"/>
    <property type="match status" value="1"/>
</dbReference>
<evidence type="ECO:0000313" key="3">
    <source>
        <dbReference type="EMBL" id="ACR80347.1"/>
    </source>
</evidence>
<dbReference type="CDD" id="cd00077">
    <property type="entry name" value="HDc"/>
    <property type="match status" value="1"/>
</dbReference>
<dbReference type="InterPro" id="IPR050798">
    <property type="entry name" value="YhaM_exoribonuc/phosphodiest"/>
</dbReference>
<dbReference type="Pfam" id="PF01336">
    <property type="entry name" value="tRNA_anti-codon"/>
    <property type="match status" value="1"/>
</dbReference>
<dbReference type="Pfam" id="PF01966">
    <property type="entry name" value="HD"/>
    <property type="match status" value="1"/>
</dbReference>
<dbReference type="GO" id="GO:0016787">
    <property type="term" value="F:hydrolase activity"/>
    <property type="evidence" value="ECO:0007669"/>
    <property type="project" value="UniProtKB-KW"/>
</dbReference>
<dbReference type="SMART" id="SM00471">
    <property type="entry name" value="HDc"/>
    <property type="match status" value="1"/>
</dbReference>
<dbReference type="Gene3D" id="2.40.50.140">
    <property type="entry name" value="Nucleic acid-binding proteins"/>
    <property type="match status" value="1"/>
</dbReference>
<keyword evidence="4" id="KW-1185">Reference proteome</keyword>
<name>C5CFD8_KOSOT</name>
<dbReference type="OrthoDB" id="9778453at2"/>
<dbReference type="NCBIfam" id="TIGR00277">
    <property type="entry name" value="HDIG"/>
    <property type="match status" value="1"/>
</dbReference>
<dbReference type="AlphaFoldDB" id="C5CFD8"/>
<dbReference type="InterPro" id="IPR004365">
    <property type="entry name" value="NA-bd_OB_tRNA"/>
</dbReference>